<gene>
    <name evidence="3" type="ORF">RO3G_10543</name>
</gene>
<dbReference type="InParanoid" id="I1CBK3"/>
<keyword evidence="4" id="KW-1185">Reference proteome</keyword>
<dbReference type="Pfam" id="PF00078">
    <property type="entry name" value="RVT_1"/>
    <property type="match status" value="1"/>
</dbReference>
<accession>I1CBK3</accession>
<evidence type="ECO:0000256" key="1">
    <source>
        <dbReference type="SAM" id="MobiDB-lite"/>
    </source>
</evidence>
<dbReference type="GeneID" id="93617509"/>
<name>I1CBK3_RHIO9</name>
<reference evidence="3 4" key="1">
    <citation type="journal article" date="2009" name="PLoS Genet.">
        <title>Genomic analysis of the basal lineage fungus Rhizopus oryzae reveals a whole-genome duplication.</title>
        <authorList>
            <person name="Ma L.-J."/>
            <person name="Ibrahim A.S."/>
            <person name="Skory C."/>
            <person name="Grabherr M.G."/>
            <person name="Burger G."/>
            <person name="Butler M."/>
            <person name="Elias M."/>
            <person name="Idnurm A."/>
            <person name="Lang B.F."/>
            <person name="Sone T."/>
            <person name="Abe A."/>
            <person name="Calvo S.E."/>
            <person name="Corrochano L.M."/>
            <person name="Engels R."/>
            <person name="Fu J."/>
            <person name="Hansberg W."/>
            <person name="Kim J.-M."/>
            <person name="Kodira C.D."/>
            <person name="Koehrsen M.J."/>
            <person name="Liu B."/>
            <person name="Miranda-Saavedra D."/>
            <person name="O'Leary S."/>
            <person name="Ortiz-Castellanos L."/>
            <person name="Poulter R."/>
            <person name="Rodriguez-Romero J."/>
            <person name="Ruiz-Herrera J."/>
            <person name="Shen Y.-Q."/>
            <person name="Zeng Q."/>
            <person name="Galagan J."/>
            <person name="Birren B.W."/>
            <person name="Cuomo C.A."/>
            <person name="Wickes B.L."/>
        </authorList>
    </citation>
    <scope>NUCLEOTIDE SEQUENCE [LARGE SCALE GENOMIC DNA]</scope>
    <source>
        <strain evidence="4">RA 99-880 / ATCC MYA-4621 / FGSC 9543 / NRRL 43880</strain>
    </source>
</reference>
<evidence type="ECO:0000313" key="3">
    <source>
        <dbReference type="EMBL" id="EIE85833.1"/>
    </source>
</evidence>
<evidence type="ECO:0000313" key="4">
    <source>
        <dbReference type="Proteomes" id="UP000009138"/>
    </source>
</evidence>
<proteinExistence type="predicted"/>
<dbReference type="RefSeq" id="XP_067521229.1">
    <property type="nucleotide sequence ID" value="XM_067665128.1"/>
</dbReference>
<dbReference type="STRING" id="246409.I1CBK3"/>
<feature type="domain" description="Reverse transcriptase" evidence="2">
    <location>
        <begin position="200"/>
        <end position="470"/>
    </location>
</feature>
<dbReference type="VEuPathDB" id="FungiDB:RO3G_10543"/>
<protein>
    <recommendedName>
        <fullName evidence="2">Reverse transcriptase domain-containing protein</fullName>
    </recommendedName>
</protein>
<dbReference type="EMBL" id="CH476739">
    <property type="protein sequence ID" value="EIE85833.1"/>
    <property type="molecule type" value="Genomic_DNA"/>
</dbReference>
<organism evidence="3 4">
    <name type="scientific">Rhizopus delemar (strain RA 99-880 / ATCC MYA-4621 / FGSC 9543 / NRRL 43880)</name>
    <name type="common">Mucormycosis agent</name>
    <name type="synonym">Rhizopus arrhizus var. delemar</name>
    <dbReference type="NCBI Taxonomy" id="246409"/>
    <lineage>
        <taxon>Eukaryota</taxon>
        <taxon>Fungi</taxon>
        <taxon>Fungi incertae sedis</taxon>
        <taxon>Mucoromycota</taxon>
        <taxon>Mucoromycotina</taxon>
        <taxon>Mucoromycetes</taxon>
        <taxon>Mucorales</taxon>
        <taxon>Mucorineae</taxon>
        <taxon>Rhizopodaceae</taxon>
        <taxon>Rhizopus</taxon>
    </lineage>
</organism>
<dbReference type="eggNOG" id="KOG1075">
    <property type="taxonomic scope" value="Eukaryota"/>
</dbReference>
<feature type="region of interest" description="Disordered" evidence="1">
    <location>
        <begin position="131"/>
        <end position="151"/>
    </location>
</feature>
<dbReference type="CDD" id="cd01650">
    <property type="entry name" value="RT_nLTR_like"/>
    <property type="match status" value="1"/>
</dbReference>
<dbReference type="InterPro" id="IPR000477">
    <property type="entry name" value="RT_dom"/>
</dbReference>
<evidence type="ECO:0000259" key="2">
    <source>
        <dbReference type="PROSITE" id="PS50878"/>
    </source>
</evidence>
<dbReference type="PANTHER" id="PTHR19446">
    <property type="entry name" value="REVERSE TRANSCRIPTASES"/>
    <property type="match status" value="1"/>
</dbReference>
<dbReference type="PROSITE" id="PS50878">
    <property type="entry name" value="RT_POL"/>
    <property type="match status" value="1"/>
</dbReference>
<dbReference type="Proteomes" id="UP000009138">
    <property type="component" value="Unassembled WGS sequence"/>
</dbReference>
<dbReference type="OrthoDB" id="2284923at2759"/>
<dbReference type="OMA" id="WIENANS"/>
<sequence length="802" mass="89086">MLLNSATRCYRRWRRAFGIDKVYWWHQHQQANVSFRQAVIDAKRLSWQTFCKSLESDFSKATAKVKQLKRRHQTSASFTHPDGPATAVEVMARHLASVYDGHLLPSVRPPAPPDPSSLGLPFGPPGSSPLVVSPGAAAHTPSSTTHSTHSNTSIFSPATLALLIGQLPMRKAPGADHIKAEMLKPISTDLSFLLSWFFSLCWQWSYVPSLWRHAQVYPIFKKGDSSLPSNYRPISLTSVFRKLLELSLSPWLSSVSPPLDLAQGGFRPRRSALDQALCLHELIQSYYRRSHRFPVVAFLDIKSAYDTVDRRVIWDALSRSGAGSSPCLPLLVHLFDDVSVSVLVSNHSSAPFSPVTGVLQGSVLSPHLYSVYINTLPALLRQVAAPATHLVPSSGSADAGMVPVNSLLFADDVAVIGSAKSVREMLKLCEDHSLSLGYRWNPLKCAVLNHPTSSSSPSGSTQLSLYGTSLPLVDKFIYLGMPFVKTGLSAASVLSLRSPGVLKLMSILNLIGVNRQGFSLLLCSRIYATFVRPKFEYGLAISKFTTAQVKEIERLQDRCLRMMVGGHATSSTSVIKHVTTLPSMHHRIDVLTTRFCLRARSLPRSCLLSLMVSSVPACRLTIHLQNNPLFLALPSPAPSSDTRLKTFFRQYRERQLTSLLTSTTQVLLRACRPALVVDPVLYVPATRAERSLLVRWRLGWLPGKPEDCPCGRDRRSRRHFLECDLIPSFLWSDLPRCPPGSYPIDFALSSLPLGRSARCPPWWSSLLLMLWYIQRLCRPNGYYPIDSSPGALWYSRSARRSD</sequence>
<dbReference type="AlphaFoldDB" id="I1CBK3"/>